<comment type="caution">
    <text evidence="2">The sequence shown here is derived from an EMBL/GenBank/DDBJ whole genome shotgun (WGS) entry which is preliminary data.</text>
</comment>
<name>A0ABV7LC17_9HYPH</name>
<keyword evidence="3" id="KW-1185">Reference proteome</keyword>
<proteinExistence type="predicted"/>
<dbReference type="EMBL" id="JBHRUV010000017">
    <property type="protein sequence ID" value="MFC3265344.1"/>
    <property type="molecule type" value="Genomic_DNA"/>
</dbReference>
<feature type="region of interest" description="Disordered" evidence="1">
    <location>
        <begin position="57"/>
        <end position="98"/>
    </location>
</feature>
<evidence type="ECO:0000313" key="3">
    <source>
        <dbReference type="Proteomes" id="UP001595536"/>
    </source>
</evidence>
<protein>
    <recommendedName>
        <fullName evidence="4">Type IV pilus biogenesis protein PilP</fullName>
    </recommendedName>
</protein>
<sequence length="242" mass="25043">TALFYPAPQGSDDRDGKVATALEELEKQRAEAASRAAEPDRIAALSARIDALEQKLAAAPQPAEGDDRLKAIEQKLAELAKQRGAPAGQQADSRSNSESIAAINRKLEALEQRVASLAPRSAGASAPAATSAPAASRAPAPVPPRPQPYPRPGYGPEDDGVAMLPPAAVPEPPGAAPAVPVRGWVLHNVTGGVAVLEGRGSGLVEARRGQYVRGLGRILGISRRGDLWVVTTESGVITAPVY</sequence>
<evidence type="ECO:0008006" key="4">
    <source>
        <dbReference type="Google" id="ProtNLM"/>
    </source>
</evidence>
<feature type="compositionally biased region" description="Pro residues" evidence="1">
    <location>
        <begin position="140"/>
        <end position="153"/>
    </location>
</feature>
<feature type="region of interest" description="Disordered" evidence="1">
    <location>
        <begin position="118"/>
        <end position="162"/>
    </location>
</feature>
<reference evidence="3" key="1">
    <citation type="journal article" date="2019" name="Int. J. Syst. Evol. Microbiol.">
        <title>The Global Catalogue of Microorganisms (GCM) 10K type strain sequencing project: providing services to taxonomists for standard genome sequencing and annotation.</title>
        <authorList>
            <consortium name="The Broad Institute Genomics Platform"/>
            <consortium name="The Broad Institute Genome Sequencing Center for Infectious Disease"/>
            <person name="Wu L."/>
            <person name="Ma J."/>
        </authorList>
    </citation>
    <scope>NUCLEOTIDE SEQUENCE [LARGE SCALE GENOMIC DNA]</scope>
    <source>
        <strain evidence="3">CCM 7941</strain>
    </source>
</reference>
<evidence type="ECO:0000256" key="1">
    <source>
        <dbReference type="SAM" id="MobiDB-lite"/>
    </source>
</evidence>
<dbReference type="Proteomes" id="UP001595536">
    <property type="component" value="Unassembled WGS sequence"/>
</dbReference>
<feature type="non-terminal residue" evidence="2">
    <location>
        <position position="1"/>
    </location>
</feature>
<feature type="compositionally biased region" description="Basic and acidic residues" evidence="1">
    <location>
        <begin position="65"/>
        <end position="81"/>
    </location>
</feature>
<organism evidence="2 3">
    <name type="scientific">Camelimonas abortus</name>
    <dbReference type="NCBI Taxonomy" id="1017184"/>
    <lineage>
        <taxon>Bacteria</taxon>
        <taxon>Pseudomonadati</taxon>
        <taxon>Pseudomonadota</taxon>
        <taxon>Alphaproteobacteria</taxon>
        <taxon>Hyphomicrobiales</taxon>
        <taxon>Chelatococcaceae</taxon>
        <taxon>Camelimonas</taxon>
    </lineage>
</organism>
<gene>
    <name evidence="2" type="ORF">ACFOEX_03070</name>
</gene>
<evidence type="ECO:0000313" key="2">
    <source>
        <dbReference type="EMBL" id="MFC3265344.1"/>
    </source>
</evidence>
<accession>A0ABV7LC17</accession>
<feature type="compositionally biased region" description="Low complexity" evidence="1">
    <location>
        <begin position="118"/>
        <end position="139"/>
    </location>
</feature>